<feature type="transmembrane region" description="Helical" evidence="6">
    <location>
        <begin position="41"/>
        <end position="63"/>
    </location>
</feature>
<comment type="subcellular location">
    <subcellularLocation>
        <location evidence="1">Membrane</location>
        <topology evidence="1">Multi-pass membrane protein</topology>
    </subcellularLocation>
</comment>
<feature type="transmembrane region" description="Helical" evidence="6">
    <location>
        <begin position="16"/>
        <end position="35"/>
    </location>
</feature>
<dbReference type="PANTHER" id="PTHR31885">
    <property type="entry name" value="GH04784P"/>
    <property type="match status" value="1"/>
</dbReference>
<dbReference type="GO" id="GO:0016787">
    <property type="term" value="F:hydrolase activity"/>
    <property type="evidence" value="ECO:0007669"/>
    <property type="project" value="TreeGrafter"/>
</dbReference>
<comment type="caution">
    <text evidence="7">The sequence shown here is derived from an EMBL/GenBank/DDBJ whole genome shotgun (WGS) entry which is preliminary data.</text>
</comment>
<proteinExistence type="inferred from homology"/>
<keyword evidence="4 6" id="KW-1133">Transmembrane helix</keyword>
<evidence type="ECO:0000256" key="5">
    <source>
        <dbReference type="ARBA" id="ARBA00023136"/>
    </source>
</evidence>
<dbReference type="GO" id="GO:0016020">
    <property type="term" value="C:membrane"/>
    <property type="evidence" value="ECO:0007669"/>
    <property type="project" value="UniProtKB-SubCell"/>
</dbReference>
<dbReference type="Pfam" id="PF07947">
    <property type="entry name" value="YhhN"/>
    <property type="match status" value="1"/>
</dbReference>
<evidence type="ECO:0000256" key="6">
    <source>
        <dbReference type="SAM" id="Phobius"/>
    </source>
</evidence>
<accession>W1IQG1</accession>
<protein>
    <submittedName>
        <fullName evidence="7">YhhN family protein</fullName>
    </submittedName>
</protein>
<dbReference type="AlphaFoldDB" id="W1IQG1"/>
<feature type="transmembrane region" description="Helical" evidence="6">
    <location>
        <begin position="205"/>
        <end position="226"/>
    </location>
</feature>
<dbReference type="InterPro" id="IPR012506">
    <property type="entry name" value="TMEM86B-like"/>
</dbReference>
<evidence type="ECO:0000256" key="4">
    <source>
        <dbReference type="ARBA" id="ARBA00022989"/>
    </source>
</evidence>
<feature type="transmembrane region" description="Helical" evidence="6">
    <location>
        <begin position="75"/>
        <end position="92"/>
    </location>
</feature>
<reference evidence="7 8" key="1">
    <citation type="submission" date="2013-11" db="EMBL/GenBank/DDBJ databases">
        <title>Draft genome sequence and annotation of the entomopathogenic bacterium, Xenorhabdus cabanillasi strain JM26.</title>
        <authorList>
            <person name="Gualtieri M."/>
            <person name="Ogier J.C."/>
            <person name="Pages S."/>
            <person name="Givaudan A."/>
            <person name="Gaudriault S."/>
        </authorList>
    </citation>
    <scope>NUCLEOTIDE SEQUENCE [LARGE SCALE GENOMIC DNA]</scope>
    <source>
        <strain evidence="7 8">JM26</strain>
    </source>
</reference>
<feature type="transmembrane region" description="Helical" evidence="6">
    <location>
        <begin position="98"/>
        <end position="123"/>
    </location>
</feature>
<dbReference type="OrthoDB" id="5592477at2"/>
<feature type="transmembrane region" description="Helical" evidence="6">
    <location>
        <begin position="173"/>
        <end position="193"/>
    </location>
</feature>
<dbReference type="RefSeq" id="WP_051502246.1">
    <property type="nucleotide sequence ID" value="NZ_CAWLVK010000032.1"/>
</dbReference>
<keyword evidence="5 6" id="KW-0472">Membrane</keyword>
<evidence type="ECO:0000256" key="2">
    <source>
        <dbReference type="ARBA" id="ARBA00007375"/>
    </source>
</evidence>
<feature type="transmembrane region" description="Helical" evidence="6">
    <location>
        <begin position="238"/>
        <end position="256"/>
    </location>
</feature>
<evidence type="ECO:0000256" key="3">
    <source>
        <dbReference type="ARBA" id="ARBA00022692"/>
    </source>
</evidence>
<comment type="similarity">
    <text evidence="2">Belongs to the TMEM86 family.</text>
</comment>
<evidence type="ECO:0000313" key="8">
    <source>
        <dbReference type="Proteomes" id="UP000019197"/>
    </source>
</evidence>
<dbReference type="EMBL" id="CBXE010000032">
    <property type="protein sequence ID" value="CDL79871.1"/>
    <property type="molecule type" value="Genomic_DNA"/>
</dbReference>
<evidence type="ECO:0000313" key="7">
    <source>
        <dbReference type="EMBL" id="CDL79871.1"/>
    </source>
</evidence>
<organism evidence="7 8">
    <name type="scientific">Xenorhabdus cabanillasii JM26</name>
    <dbReference type="NCBI Taxonomy" id="1427517"/>
    <lineage>
        <taxon>Bacteria</taxon>
        <taxon>Pseudomonadati</taxon>
        <taxon>Pseudomonadota</taxon>
        <taxon>Gammaproteobacteria</taxon>
        <taxon>Enterobacterales</taxon>
        <taxon>Morganellaceae</taxon>
        <taxon>Xenorhabdus</taxon>
    </lineage>
</organism>
<sequence>MSSNNCTFRHGLHNKIGLLYTLLLSVSAIAGALLSTSVNPAWIWLHYLTKPTATALLVLWILLIRAPVSMRYRNAIALGLAFAVGGDFFLMLPKDYFLAGLFCFLLTHCAYIYALCCDSVYISDIKNNQLISKFIILRTVFIIFAVFIIFVVIALLAFIGLWNNLPNSMKMPVAIYAAILAFMAGLAVNRAIIYPFKSPTPPAQHAANIAALGGVFFAISDSMLAYGRFYFETPLSPLLVLGTYYIAQWCFARSVLRSDQ</sequence>
<gene>
    <name evidence="7" type="ORF">XCR1_1270003</name>
</gene>
<evidence type="ECO:0000256" key="1">
    <source>
        <dbReference type="ARBA" id="ARBA00004141"/>
    </source>
</evidence>
<keyword evidence="3 6" id="KW-0812">Transmembrane</keyword>
<feature type="transmembrane region" description="Helical" evidence="6">
    <location>
        <begin position="135"/>
        <end position="161"/>
    </location>
</feature>
<dbReference type="Proteomes" id="UP000019197">
    <property type="component" value="Unassembled WGS sequence"/>
</dbReference>
<dbReference type="PANTHER" id="PTHR31885:SF6">
    <property type="entry name" value="GH04784P"/>
    <property type="match status" value="1"/>
</dbReference>
<name>W1IQG1_9GAMM</name>